<protein>
    <submittedName>
        <fullName evidence="1">Uncharacterized protein</fullName>
    </submittedName>
</protein>
<accession>A0A0F9IXY6</accession>
<feature type="non-terminal residue" evidence="1">
    <location>
        <position position="1"/>
    </location>
</feature>
<dbReference type="AlphaFoldDB" id="A0A0F9IXY6"/>
<name>A0A0F9IXY6_9ZZZZ</name>
<dbReference type="EMBL" id="LAZR01012815">
    <property type="protein sequence ID" value="KKM24969.1"/>
    <property type="molecule type" value="Genomic_DNA"/>
</dbReference>
<reference evidence="1" key="1">
    <citation type="journal article" date="2015" name="Nature">
        <title>Complex archaea that bridge the gap between prokaryotes and eukaryotes.</title>
        <authorList>
            <person name="Spang A."/>
            <person name="Saw J.H."/>
            <person name="Jorgensen S.L."/>
            <person name="Zaremba-Niedzwiedzka K."/>
            <person name="Martijn J."/>
            <person name="Lind A.E."/>
            <person name="van Eijk R."/>
            <person name="Schleper C."/>
            <person name="Guy L."/>
            <person name="Ettema T.J."/>
        </authorList>
    </citation>
    <scope>NUCLEOTIDE SEQUENCE</scope>
</reference>
<organism evidence="1">
    <name type="scientific">marine sediment metagenome</name>
    <dbReference type="NCBI Taxonomy" id="412755"/>
    <lineage>
        <taxon>unclassified sequences</taxon>
        <taxon>metagenomes</taxon>
        <taxon>ecological metagenomes</taxon>
    </lineage>
</organism>
<sequence length="196" mass="20893">FEDGLGKWDSSSSGAGAGVGLSSARARSGWLSALLTAGSDGSRYAEIYRGFNLPVLSRLGVEISFNVPVAFESLVLQLHVLDGSTRYRFEVTYDDANNRLDRLNDAGGLTTVASSVILAGWGKMFHTLKLVGDLTTGKYQRLILNDATYDLSDGAAFSSADAGAARLEMTLRVTGRSAQNDTVHIDDVIVTQNEPA</sequence>
<gene>
    <name evidence="1" type="ORF">LCGC14_1599790</name>
</gene>
<evidence type="ECO:0000313" key="1">
    <source>
        <dbReference type="EMBL" id="KKM24969.1"/>
    </source>
</evidence>
<proteinExistence type="predicted"/>
<comment type="caution">
    <text evidence="1">The sequence shown here is derived from an EMBL/GenBank/DDBJ whole genome shotgun (WGS) entry which is preliminary data.</text>
</comment>